<gene>
    <name evidence="2" type="ORF">FNH05_34840</name>
</gene>
<reference evidence="2 3" key="1">
    <citation type="submission" date="2019-07" db="EMBL/GenBank/DDBJ databases">
        <authorList>
            <person name="Duangmal K."/>
            <person name="Teo W.F.A."/>
        </authorList>
    </citation>
    <scope>NUCLEOTIDE SEQUENCE [LARGE SCALE GENOMIC DNA]</scope>
    <source>
        <strain evidence="2 3">TBRC 6029</strain>
    </source>
</reference>
<dbReference type="Gene3D" id="3.90.226.10">
    <property type="entry name" value="2-enoyl-CoA Hydratase, Chain A, domain 1"/>
    <property type="match status" value="1"/>
</dbReference>
<reference evidence="2 3" key="2">
    <citation type="submission" date="2019-08" db="EMBL/GenBank/DDBJ databases">
        <title>Amycolatopsis acidicola sp. nov., isolated from peat swamp forest soil.</title>
        <authorList>
            <person name="Srisuk N."/>
        </authorList>
    </citation>
    <scope>NUCLEOTIDE SEQUENCE [LARGE SCALE GENOMIC DNA]</scope>
    <source>
        <strain evidence="2 3">TBRC 6029</strain>
    </source>
</reference>
<name>A0A558A628_9PSEU</name>
<evidence type="ECO:0000313" key="2">
    <source>
        <dbReference type="EMBL" id="TVT19727.1"/>
    </source>
</evidence>
<dbReference type="Gene3D" id="1.10.12.10">
    <property type="entry name" value="Lyase 2-enoyl-coa Hydratase, Chain A, domain 2"/>
    <property type="match status" value="1"/>
</dbReference>
<dbReference type="Proteomes" id="UP000320011">
    <property type="component" value="Unassembled WGS sequence"/>
</dbReference>
<dbReference type="RefSeq" id="WP_144593104.1">
    <property type="nucleotide sequence ID" value="NZ_VJWX01000646.1"/>
</dbReference>
<sequence>MAEPVLVSDDGAVRTIMLFRPEQRNSLDYATGHELLRHVTEAARARSVRAIVLGGTERAFCSGDDLDALERHLNGDDSLLPACRETGDAFYLRVCEEILAAGKPVIAAVSGVAVGPGTELACAADLRVGGPGTRLGCGLIRVGHSGIFAMLSRVVGADRATELYLTGRLVEAPEALRLGLLHRVAPDDEAVAATAAALAQELAEGPTRAIALFKELRERCEGVPARQALRLQNQFHRRCWAEVHDSVEGTRAVLQRRRPRFSGR</sequence>
<dbReference type="InterPro" id="IPR014748">
    <property type="entry name" value="Enoyl-CoA_hydra_C"/>
</dbReference>
<evidence type="ECO:0000313" key="3">
    <source>
        <dbReference type="Proteomes" id="UP000320011"/>
    </source>
</evidence>
<proteinExistence type="inferred from homology"/>
<organism evidence="2 3">
    <name type="scientific">Amycolatopsis rhizosphaerae</name>
    <dbReference type="NCBI Taxonomy" id="2053003"/>
    <lineage>
        <taxon>Bacteria</taxon>
        <taxon>Bacillati</taxon>
        <taxon>Actinomycetota</taxon>
        <taxon>Actinomycetes</taxon>
        <taxon>Pseudonocardiales</taxon>
        <taxon>Pseudonocardiaceae</taxon>
        <taxon>Amycolatopsis</taxon>
    </lineage>
</organism>
<dbReference type="EMBL" id="VJWX01000646">
    <property type="protein sequence ID" value="TVT19727.1"/>
    <property type="molecule type" value="Genomic_DNA"/>
</dbReference>
<dbReference type="InterPro" id="IPR001753">
    <property type="entry name" value="Enoyl-CoA_hydra/iso"/>
</dbReference>
<keyword evidence="2" id="KW-0413">Isomerase</keyword>
<accession>A0A558A628</accession>
<dbReference type="GO" id="GO:0016853">
    <property type="term" value="F:isomerase activity"/>
    <property type="evidence" value="ECO:0007669"/>
    <property type="project" value="UniProtKB-KW"/>
</dbReference>
<dbReference type="OrthoDB" id="9777711at2"/>
<keyword evidence="3" id="KW-1185">Reference proteome</keyword>
<dbReference type="PANTHER" id="PTHR43802">
    <property type="entry name" value="ENOYL-COA HYDRATASE"/>
    <property type="match status" value="1"/>
</dbReference>
<dbReference type="InterPro" id="IPR029045">
    <property type="entry name" value="ClpP/crotonase-like_dom_sf"/>
</dbReference>
<comment type="caution">
    <text evidence="2">The sequence shown here is derived from an EMBL/GenBank/DDBJ whole genome shotgun (WGS) entry which is preliminary data.</text>
</comment>
<comment type="similarity">
    <text evidence="1">Belongs to the enoyl-CoA hydratase/isomerase family.</text>
</comment>
<dbReference type="Pfam" id="PF00378">
    <property type="entry name" value="ECH_1"/>
    <property type="match status" value="1"/>
</dbReference>
<dbReference type="AlphaFoldDB" id="A0A558A628"/>
<dbReference type="PANTHER" id="PTHR43802:SF1">
    <property type="entry name" value="IP11341P-RELATED"/>
    <property type="match status" value="1"/>
</dbReference>
<dbReference type="SUPFAM" id="SSF52096">
    <property type="entry name" value="ClpP/crotonase"/>
    <property type="match status" value="1"/>
</dbReference>
<dbReference type="CDD" id="cd06558">
    <property type="entry name" value="crotonase-like"/>
    <property type="match status" value="1"/>
</dbReference>
<evidence type="ECO:0000256" key="1">
    <source>
        <dbReference type="ARBA" id="ARBA00005254"/>
    </source>
</evidence>
<protein>
    <submittedName>
        <fullName evidence="2">Enoyl-CoA hydratase/isomerase family protein</fullName>
    </submittedName>
</protein>